<accession>A0AAN9EXT2</accession>
<comment type="caution">
    <text evidence="1">The sequence shown here is derived from an EMBL/GenBank/DDBJ whole genome shotgun (WGS) entry which is preliminary data.</text>
</comment>
<keyword evidence="2" id="KW-1185">Reference proteome</keyword>
<dbReference type="Proteomes" id="UP001359559">
    <property type="component" value="Unassembled WGS sequence"/>
</dbReference>
<name>A0AAN9EXT2_CLITE</name>
<dbReference type="AlphaFoldDB" id="A0AAN9EXT2"/>
<organism evidence="1 2">
    <name type="scientific">Clitoria ternatea</name>
    <name type="common">Butterfly pea</name>
    <dbReference type="NCBI Taxonomy" id="43366"/>
    <lineage>
        <taxon>Eukaryota</taxon>
        <taxon>Viridiplantae</taxon>
        <taxon>Streptophyta</taxon>
        <taxon>Embryophyta</taxon>
        <taxon>Tracheophyta</taxon>
        <taxon>Spermatophyta</taxon>
        <taxon>Magnoliopsida</taxon>
        <taxon>eudicotyledons</taxon>
        <taxon>Gunneridae</taxon>
        <taxon>Pentapetalae</taxon>
        <taxon>rosids</taxon>
        <taxon>fabids</taxon>
        <taxon>Fabales</taxon>
        <taxon>Fabaceae</taxon>
        <taxon>Papilionoideae</taxon>
        <taxon>50 kb inversion clade</taxon>
        <taxon>NPAAA clade</taxon>
        <taxon>indigoferoid/millettioid clade</taxon>
        <taxon>Phaseoleae</taxon>
        <taxon>Clitoria</taxon>
    </lineage>
</organism>
<dbReference type="EMBL" id="JAYKXN010000008">
    <property type="protein sequence ID" value="KAK7264556.1"/>
    <property type="molecule type" value="Genomic_DNA"/>
</dbReference>
<sequence length="96" mass="10981">MNNTVVVRTSPFVVGSFWSCVINKELIVLSFLEERVERNGGWGTHANLISPSPPPLSLSFQIPFCQLLLLSILRKVQFFPPFPQPQSHLLRVIFRF</sequence>
<gene>
    <name evidence="1" type="ORF">RJT34_32165</name>
</gene>
<proteinExistence type="predicted"/>
<evidence type="ECO:0000313" key="2">
    <source>
        <dbReference type="Proteomes" id="UP001359559"/>
    </source>
</evidence>
<evidence type="ECO:0000313" key="1">
    <source>
        <dbReference type="EMBL" id="KAK7264556.1"/>
    </source>
</evidence>
<reference evidence="1 2" key="1">
    <citation type="submission" date="2024-01" db="EMBL/GenBank/DDBJ databases">
        <title>The genomes of 5 underutilized Papilionoideae crops provide insights into root nodulation and disease resistance.</title>
        <authorList>
            <person name="Yuan L."/>
        </authorList>
    </citation>
    <scope>NUCLEOTIDE SEQUENCE [LARGE SCALE GENOMIC DNA]</scope>
    <source>
        <strain evidence="1">LY-2023</strain>
        <tissue evidence="1">Leaf</tissue>
    </source>
</reference>
<protein>
    <submittedName>
        <fullName evidence="1">Uncharacterized protein</fullName>
    </submittedName>
</protein>